<dbReference type="AlphaFoldDB" id="A0A1H2ESL8"/>
<dbReference type="EMBL" id="LT629785">
    <property type="protein sequence ID" value="SDT98162.1"/>
    <property type="molecule type" value="Genomic_DNA"/>
</dbReference>
<gene>
    <name evidence="1" type="ORF">SAMN05216296_1050</name>
</gene>
<dbReference type="GO" id="GO:0101006">
    <property type="term" value="F:protein histidine phosphatase activity"/>
    <property type="evidence" value="ECO:0007669"/>
    <property type="project" value="InterPro"/>
</dbReference>
<dbReference type="STRING" id="364197.SAMN05216296_1050"/>
<protein>
    <submittedName>
        <fullName evidence="1">Phosphohistidine phosphatase, SixA</fullName>
    </submittedName>
</protein>
<organism evidence="1 2">
    <name type="scientific">Pseudomonas pohangensis</name>
    <dbReference type="NCBI Taxonomy" id="364197"/>
    <lineage>
        <taxon>Bacteria</taxon>
        <taxon>Pseudomonadati</taxon>
        <taxon>Pseudomonadota</taxon>
        <taxon>Gammaproteobacteria</taxon>
        <taxon>Pseudomonadales</taxon>
        <taxon>Pseudomonadaceae</taxon>
        <taxon>Pseudomonas</taxon>
    </lineage>
</organism>
<dbReference type="InterPro" id="IPR004449">
    <property type="entry name" value="SixA"/>
</dbReference>
<evidence type="ECO:0000313" key="2">
    <source>
        <dbReference type="Proteomes" id="UP000243232"/>
    </source>
</evidence>
<proteinExistence type="predicted"/>
<keyword evidence="2" id="KW-1185">Reference proteome</keyword>
<dbReference type="GO" id="GO:0005737">
    <property type="term" value="C:cytoplasm"/>
    <property type="evidence" value="ECO:0007669"/>
    <property type="project" value="InterPro"/>
</dbReference>
<dbReference type="CDD" id="cd07067">
    <property type="entry name" value="HP_PGM_like"/>
    <property type="match status" value="1"/>
</dbReference>
<name>A0A1H2ESL8_9PSED</name>
<dbReference type="InterPro" id="IPR013078">
    <property type="entry name" value="His_Pase_superF_clade-1"/>
</dbReference>
<dbReference type="Proteomes" id="UP000243232">
    <property type="component" value="Chromosome I"/>
</dbReference>
<dbReference type="Pfam" id="PF00300">
    <property type="entry name" value="His_Phos_1"/>
    <property type="match status" value="1"/>
</dbReference>
<dbReference type="Gene3D" id="3.40.50.1240">
    <property type="entry name" value="Phosphoglycerate mutase-like"/>
    <property type="match status" value="1"/>
</dbReference>
<evidence type="ECO:0000313" key="1">
    <source>
        <dbReference type="EMBL" id="SDT98162.1"/>
    </source>
</evidence>
<dbReference type="SUPFAM" id="SSF53254">
    <property type="entry name" value="Phosphoglycerate mutase-like"/>
    <property type="match status" value="1"/>
</dbReference>
<dbReference type="InterPro" id="IPR029033">
    <property type="entry name" value="His_PPase_superfam"/>
</dbReference>
<sequence length="149" mass="16070">MLRHGHAEPHAGSDALRRLTTHGRQEVLQSAAQLIGRPLEAILCSPYVRARQTAELVVEALQSRLIIEIVPWLTPESSLGSALAYLAARPESELLVVSHQPLIGDLAGMLEHGHRQQALPMATAGLAELVGDMPLAGGMQLDSLFQPHK</sequence>
<reference evidence="2" key="1">
    <citation type="submission" date="2016-10" db="EMBL/GenBank/DDBJ databases">
        <authorList>
            <person name="Varghese N."/>
            <person name="Submissions S."/>
        </authorList>
    </citation>
    <scope>NUCLEOTIDE SEQUENCE [LARGE SCALE GENOMIC DNA]</scope>
    <source>
        <strain evidence="2">DSM 17875</strain>
    </source>
</reference>
<accession>A0A1H2ESL8</accession>
<dbReference type="NCBIfam" id="TIGR00249">
    <property type="entry name" value="sixA"/>
    <property type="match status" value="1"/>
</dbReference>